<dbReference type="RefSeq" id="WP_324181558.1">
    <property type="nucleotide sequence ID" value="NZ_BAABAW010000014.1"/>
</dbReference>
<dbReference type="PANTHER" id="PTHR42684:SF3">
    <property type="entry name" value="ADENOSYLMETHIONINE-8-AMINO-7-OXONONANOATE AMINOTRANSFERASE"/>
    <property type="match status" value="1"/>
</dbReference>
<proteinExistence type="inferred from homology"/>
<dbReference type="Proteomes" id="UP001327027">
    <property type="component" value="Unassembled WGS sequence"/>
</dbReference>
<feature type="binding site" evidence="9">
    <location>
        <begin position="315"/>
        <end position="316"/>
    </location>
    <ligand>
        <name>pyridoxal 5'-phosphate</name>
        <dbReference type="ChEBI" id="CHEBI:597326"/>
    </ligand>
</feature>
<organism evidence="11 12">
    <name type="scientific">Aquimarina gracilis</name>
    <dbReference type="NCBI Taxonomy" id="874422"/>
    <lineage>
        <taxon>Bacteria</taxon>
        <taxon>Pseudomonadati</taxon>
        <taxon>Bacteroidota</taxon>
        <taxon>Flavobacteriia</taxon>
        <taxon>Flavobacteriales</taxon>
        <taxon>Flavobacteriaceae</taxon>
        <taxon>Aquimarina</taxon>
    </lineage>
</organism>
<dbReference type="InterPro" id="IPR015422">
    <property type="entry name" value="PyrdxlP-dep_Trfase_small"/>
</dbReference>
<keyword evidence="12" id="KW-1185">Reference proteome</keyword>
<dbReference type="Gene3D" id="3.90.1150.10">
    <property type="entry name" value="Aspartate Aminotransferase, domain 1"/>
    <property type="match status" value="1"/>
</dbReference>
<dbReference type="Gene3D" id="3.40.640.10">
    <property type="entry name" value="Type I PLP-dependent aspartate aminotransferase-like (Major domain)"/>
    <property type="match status" value="1"/>
</dbReference>
<dbReference type="PIRSF" id="PIRSF000521">
    <property type="entry name" value="Transaminase_4ab_Lys_Orn"/>
    <property type="match status" value="1"/>
</dbReference>
<keyword evidence="5 9" id="KW-0949">S-adenosyl-L-methionine</keyword>
<dbReference type="PANTHER" id="PTHR42684">
    <property type="entry name" value="ADENOSYLMETHIONINE-8-AMINO-7-OXONONANOATE AMINOTRANSFERASE"/>
    <property type="match status" value="1"/>
</dbReference>
<evidence type="ECO:0000256" key="2">
    <source>
        <dbReference type="ARBA" id="ARBA00005063"/>
    </source>
</evidence>
<evidence type="ECO:0000313" key="11">
    <source>
        <dbReference type="EMBL" id="MEB3347533.1"/>
    </source>
</evidence>
<protein>
    <recommendedName>
        <fullName evidence="9">Adenosylmethionine-8-amino-7-oxononanoate aminotransferase</fullName>
        <ecNumber evidence="9">2.6.1.62</ecNumber>
    </recommendedName>
    <alternativeName>
        <fullName evidence="9">7,8-diamino-pelargonic acid aminotransferase</fullName>
        <shortName evidence="9">DAPA AT</shortName>
        <shortName evidence="9">DAPA aminotransferase</shortName>
    </alternativeName>
    <alternativeName>
        <fullName evidence="9">7,8-diaminononanoate synthase</fullName>
        <shortName evidence="9">DANS</shortName>
    </alternativeName>
    <alternativeName>
        <fullName evidence="9">Diaminopelargonic acid synthase</fullName>
    </alternativeName>
</protein>
<name>A0ABU6A068_9FLAO</name>
<comment type="catalytic activity">
    <reaction evidence="8 9">
        <text>(8S)-8-amino-7-oxononanoate + S-adenosyl-L-methionine = S-adenosyl-4-methylsulfanyl-2-oxobutanoate + (7R,8S)-7,8-diammoniononanoate</text>
        <dbReference type="Rhea" id="RHEA:16861"/>
        <dbReference type="ChEBI" id="CHEBI:16490"/>
        <dbReference type="ChEBI" id="CHEBI:59789"/>
        <dbReference type="ChEBI" id="CHEBI:149468"/>
        <dbReference type="ChEBI" id="CHEBI:149469"/>
        <dbReference type="EC" id="2.6.1.62"/>
    </reaction>
</comment>
<dbReference type="Pfam" id="PF00202">
    <property type="entry name" value="Aminotran_3"/>
    <property type="match status" value="1"/>
</dbReference>
<keyword evidence="4 9" id="KW-0808">Transferase</keyword>
<evidence type="ECO:0000256" key="9">
    <source>
        <dbReference type="HAMAP-Rule" id="MF_00834"/>
    </source>
</evidence>
<evidence type="ECO:0000256" key="7">
    <source>
        <dbReference type="ARBA" id="ARBA00022898"/>
    </source>
</evidence>
<feature type="region of interest" description="Disordered" evidence="10">
    <location>
        <begin position="1"/>
        <end position="22"/>
    </location>
</feature>
<comment type="similarity">
    <text evidence="9">Belongs to the class-III pyridoxal-phosphate-dependent aminotransferase family. BioA subfamily.</text>
</comment>
<comment type="function">
    <text evidence="9">Catalyzes the transfer of the alpha-amino group from S-adenosyl-L-methionine (SAM) to 7-keto-8-aminopelargonic acid (KAPA) to form 7,8-diaminopelargonic acid (DAPA). It is the only aminotransferase known to utilize SAM as an amino donor.</text>
</comment>
<evidence type="ECO:0000256" key="10">
    <source>
        <dbReference type="SAM" id="MobiDB-lite"/>
    </source>
</evidence>
<dbReference type="CDD" id="cd00610">
    <property type="entry name" value="OAT_like"/>
    <property type="match status" value="1"/>
</dbReference>
<comment type="caution">
    <text evidence="9">Lacks conserved residue(s) required for the propagation of feature annotation.</text>
</comment>
<comment type="caution">
    <text evidence="11">The sequence shown here is derived from an EMBL/GenBank/DDBJ whole genome shotgun (WGS) entry which is preliminary data.</text>
</comment>
<feature type="site" description="Participates in the substrate recognition with KAPA and in a stacking interaction with the adenine ring of SAM" evidence="9">
    <location>
        <position position="30"/>
    </location>
</feature>
<feature type="modified residue" description="N6-(pyridoxal phosphate)lysine" evidence="9">
    <location>
        <position position="280"/>
    </location>
</feature>
<keyword evidence="9" id="KW-0963">Cytoplasm</keyword>
<sequence>MERESKYTIRDKEQKRSLQERDKKHLWHPLTQHKIHPEALPVVKAKGALLYGEDGKTYIDGIASWYTAMYGHCNAFIIDKVGKQMKQLDQIVFAGFTHEAAITLSEELIKILPCNQEKVFFSDNGSTANEVGIKMALQYHFNKGEKRNAIIAFEDGFHGDTFGAMSASGLSVYNGPFEDFFIDVKRIPTPNSENIGSIINQLQTIIQKNKVAAFIYEPLVQGANAMHMFEAEYLNQILEICKENKVITIADEVMTGFGKTGSNFASDYINTKPDIISMSKALTAGFVPMAVTSCTQDIYEAFLDDSVGKAFFHAHTYSANPIACSAALAAIELLQTEEIQSSIERIIASHKVFNDQIKDHPRVKTTRQKGVIYALDLDIEMDRYGKKRYEIFNHFMEKGIFLRPLGNTIYILAPYVITKKELDKVYNAIKELLETV</sequence>
<evidence type="ECO:0000256" key="5">
    <source>
        <dbReference type="ARBA" id="ARBA00022691"/>
    </source>
</evidence>
<accession>A0ABU6A068</accession>
<dbReference type="InterPro" id="IPR005815">
    <property type="entry name" value="BioA"/>
</dbReference>
<dbReference type="SUPFAM" id="SSF53383">
    <property type="entry name" value="PLP-dependent transferases"/>
    <property type="match status" value="1"/>
</dbReference>
<evidence type="ECO:0000313" key="12">
    <source>
        <dbReference type="Proteomes" id="UP001327027"/>
    </source>
</evidence>
<gene>
    <name evidence="9 11" type="primary">bioA</name>
    <name evidence="11" type="ORF">U6A24_18805</name>
</gene>
<evidence type="ECO:0000256" key="4">
    <source>
        <dbReference type="ARBA" id="ARBA00022679"/>
    </source>
</evidence>
<feature type="binding site" evidence="9">
    <location>
        <position position="280"/>
    </location>
    <ligand>
        <name>substrate</name>
    </ligand>
</feature>
<dbReference type="InterPro" id="IPR005814">
    <property type="entry name" value="Aminotrans_3"/>
</dbReference>
<evidence type="ECO:0000256" key="6">
    <source>
        <dbReference type="ARBA" id="ARBA00022756"/>
    </source>
</evidence>
<comment type="subunit">
    <text evidence="9">Homodimer.</text>
</comment>
<comment type="cofactor">
    <cofactor evidence="1 9">
        <name>pyridoxal 5'-phosphate</name>
        <dbReference type="ChEBI" id="CHEBI:597326"/>
    </cofactor>
</comment>
<dbReference type="InterPro" id="IPR015421">
    <property type="entry name" value="PyrdxlP-dep_Trfase_major"/>
</dbReference>
<keyword evidence="6 9" id="KW-0093">Biotin biosynthesis</keyword>
<feature type="binding site" evidence="9">
    <location>
        <position position="65"/>
    </location>
    <ligand>
        <name>substrate</name>
    </ligand>
</feature>
<dbReference type="InterPro" id="IPR015424">
    <property type="entry name" value="PyrdxlP-dep_Trfase"/>
</dbReference>
<comment type="pathway">
    <text evidence="2 9">Cofactor biosynthesis; biotin biosynthesis; 7,8-diaminononanoate from 8-amino-7-oxononanoate (SAM route): step 1/1.</text>
</comment>
<evidence type="ECO:0000256" key="8">
    <source>
        <dbReference type="ARBA" id="ARBA00048449"/>
    </source>
</evidence>
<feature type="binding site" evidence="9">
    <location>
        <position position="251"/>
    </location>
    <ligand>
        <name>pyridoxal 5'-phosphate</name>
        <dbReference type="ChEBI" id="CHEBI:597326"/>
    </ligand>
</feature>
<feature type="binding site" evidence="9">
    <location>
        <position position="403"/>
    </location>
    <ligand>
        <name>substrate</name>
    </ligand>
</feature>
<comment type="subcellular location">
    <subcellularLocation>
        <location evidence="9">Cytoplasm</location>
    </subcellularLocation>
</comment>
<dbReference type="EMBL" id="JAYKLX010000009">
    <property type="protein sequence ID" value="MEB3347533.1"/>
    <property type="molecule type" value="Genomic_DNA"/>
</dbReference>
<keyword evidence="7 9" id="KW-0663">Pyridoxal phosphate</keyword>
<evidence type="ECO:0000256" key="1">
    <source>
        <dbReference type="ARBA" id="ARBA00001933"/>
    </source>
</evidence>
<keyword evidence="3 9" id="KW-0032">Aminotransferase</keyword>
<evidence type="ECO:0000256" key="3">
    <source>
        <dbReference type="ARBA" id="ARBA00022576"/>
    </source>
</evidence>
<dbReference type="NCBIfam" id="TIGR00508">
    <property type="entry name" value="bioA"/>
    <property type="match status" value="1"/>
</dbReference>
<reference evidence="11 12" key="1">
    <citation type="journal article" date="2013" name="Int. J. Syst. Evol. Microbiol.">
        <title>Aquimarina gracilis sp. nov., isolated from the gut microflora of a mussel, Mytilus coruscus, and emended description of Aquimarina spongiae.</title>
        <authorList>
            <person name="Park S.C."/>
            <person name="Choe H.N."/>
            <person name="Baik K.S."/>
            <person name="Seong C.N."/>
        </authorList>
    </citation>
    <scope>NUCLEOTIDE SEQUENCE [LARGE SCALE GENOMIC DNA]</scope>
    <source>
        <strain evidence="11 12">PSC32</strain>
    </source>
</reference>
<dbReference type="HAMAP" id="MF_00834">
    <property type="entry name" value="BioA"/>
    <property type="match status" value="1"/>
</dbReference>
<feature type="binding site" evidence="9">
    <location>
        <begin position="125"/>
        <end position="126"/>
    </location>
    <ligand>
        <name>pyridoxal 5'-phosphate</name>
        <dbReference type="ChEBI" id="CHEBI:597326"/>
    </ligand>
</feature>
<dbReference type="EC" id="2.6.1.62" evidence="9"/>
<dbReference type="GO" id="GO:0004015">
    <property type="term" value="F:adenosylmethionine-8-amino-7-oxononanoate transaminase activity"/>
    <property type="evidence" value="ECO:0007669"/>
    <property type="project" value="UniProtKB-EC"/>
</dbReference>